<evidence type="ECO:0000313" key="1">
    <source>
        <dbReference type="EMBL" id="OAE27671.1"/>
    </source>
</evidence>
<dbReference type="AlphaFoldDB" id="A0A176W4X9"/>
<reference evidence="1" key="1">
    <citation type="submission" date="2016-03" db="EMBL/GenBank/DDBJ databases">
        <title>Mechanisms controlling the formation of the plant cell surface in tip-growing cells are functionally conserved among land plants.</title>
        <authorList>
            <person name="Honkanen S."/>
            <person name="Jones V.A."/>
            <person name="Morieri G."/>
            <person name="Champion C."/>
            <person name="Hetherington A.J."/>
            <person name="Kelly S."/>
            <person name="Saint-Marcoux D."/>
            <person name="Proust H."/>
            <person name="Prescott H."/>
            <person name="Dolan L."/>
        </authorList>
    </citation>
    <scope>NUCLEOTIDE SEQUENCE [LARGE SCALE GENOMIC DNA]</scope>
    <source>
        <tissue evidence="1">Whole gametophyte</tissue>
    </source>
</reference>
<dbReference type="Proteomes" id="UP000077202">
    <property type="component" value="Unassembled WGS sequence"/>
</dbReference>
<gene>
    <name evidence="1" type="ORF">AXG93_3137s1110</name>
</gene>
<dbReference type="EMBL" id="LVLJ01001849">
    <property type="protein sequence ID" value="OAE27671.1"/>
    <property type="molecule type" value="Genomic_DNA"/>
</dbReference>
<sequence length="216" mass="24474">MESRSFRDLVVPARRPSVCHARDVAVDNGMLRLEREHAHSTRSYGRVCAPDRQVSKQTAMDGYSCMENEDNLFSDESADSATCTSSQGMYGKIQVAFCSCAAERLLWAFLLHDENSVWYPDDDDDQIFSEDSFITDEHIARRLPAHSILRWSRRFQSLPSGACVRLLNLNKSSHTLDAEVSSGCLSHQKSFLFALQNEDRECSSKDLLVVEFSSMY</sequence>
<name>A0A176W4X9_MARPO</name>
<keyword evidence="2" id="KW-1185">Reference proteome</keyword>
<comment type="caution">
    <text evidence="1">The sequence shown here is derived from an EMBL/GenBank/DDBJ whole genome shotgun (WGS) entry which is preliminary data.</text>
</comment>
<protein>
    <submittedName>
        <fullName evidence="1">Uncharacterized protein</fullName>
    </submittedName>
</protein>
<proteinExistence type="predicted"/>
<organism evidence="1 2">
    <name type="scientific">Marchantia polymorpha subsp. ruderalis</name>
    <dbReference type="NCBI Taxonomy" id="1480154"/>
    <lineage>
        <taxon>Eukaryota</taxon>
        <taxon>Viridiplantae</taxon>
        <taxon>Streptophyta</taxon>
        <taxon>Embryophyta</taxon>
        <taxon>Marchantiophyta</taxon>
        <taxon>Marchantiopsida</taxon>
        <taxon>Marchantiidae</taxon>
        <taxon>Marchantiales</taxon>
        <taxon>Marchantiaceae</taxon>
        <taxon>Marchantia</taxon>
    </lineage>
</organism>
<evidence type="ECO:0000313" key="2">
    <source>
        <dbReference type="Proteomes" id="UP000077202"/>
    </source>
</evidence>
<accession>A0A176W4X9</accession>